<evidence type="ECO:0000313" key="5">
    <source>
        <dbReference type="EMBL" id="GAA2186297.1"/>
    </source>
</evidence>
<dbReference type="InterPro" id="IPR036390">
    <property type="entry name" value="WH_DNA-bd_sf"/>
</dbReference>
<keyword evidence="2" id="KW-0238">DNA-binding</keyword>
<dbReference type="InterPro" id="IPR000835">
    <property type="entry name" value="HTH_MarR-typ"/>
</dbReference>
<dbReference type="PANTHER" id="PTHR33164:SF99">
    <property type="entry name" value="MARR FAMILY REGULATORY PROTEIN"/>
    <property type="match status" value="1"/>
</dbReference>
<dbReference type="EMBL" id="BAAAOP010000003">
    <property type="protein sequence ID" value="GAA2186297.1"/>
    <property type="molecule type" value="Genomic_DNA"/>
</dbReference>
<gene>
    <name evidence="5" type="ORF">GCM10009786_06470</name>
</gene>
<dbReference type="Pfam" id="PF01047">
    <property type="entry name" value="MarR"/>
    <property type="match status" value="1"/>
</dbReference>
<dbReference type="PANTHER" id="PTHR33164">
    <property type="entry name" value="TRANSCRIPTIONAL REGULATOR, MARR FAMILY"/>
    <property type="match status" value="1"/>
</dbReference>
<feature type="domain" description="HTH marR-type" evidence="4">
    <location>
        <begin position="1"/>
        <end position="137"/>
    </location>
</feature>
<dbReference type="InterPro" id="IPR039422">
    <property type="entry name" value="MarR/SlyA-like"/>
</dbReference>
<organism evidence="5 6">
    <name type="scientific">Leucobacter alluvii</name>
    <dbReference type="NCBI Taxonomy" id="340321"/>
    <lineage>
        <taxon>Bacteria</taxon>
        <taxon>Bacillati</taxon>
        <taxon>Actinomycetota</taxon>
        <taxon>Actinomycetes</taxon>
        <taxon>Micrococcales</taxon>
        <taxon>Microbacteriaceae</taxon>
        <taxon>Leucobacter</taxon>
    </lineage>
</organism>
<dbReference type="Proteomes" id="UP001501084">
    <property type="component" value="Unassembled WGS sequence"/>
</dbReference>
<evidence type="ECO:0000313" key="6">
    <source>
        <dbReference type="Proteomes" id="UP001501084"/>
    </source>
</evidence>
<evidence type="ECO:0000256" key="3">
    <source>
        <dbReference type="ARBA" id="ARBA00023163"/>
    </source>
</evidence>
<dbReference type="InterPro" id="IPR036388">
    <property type="entry name" value="WH-like_DNA-bd_sf"/>
</dbReference>
<name>A0ABP5MYU0_9MICO</name>
<keyword evidence="3" id="KW-0804">Transcription</keyword>
<dbReference type="InterPro" id="IPR023187">
    <property type="entry name" value="Tscrpt_reg_MarR-type_CS"/>
</dbReference>
<evidence type="ECO:0000256" key="1">
    <source>
        <dbReference type="ARBA" id="ARBA00023015"/>
    </source>
</evidence>
<keyword evidence="1" id="KW-0805">Transcription regulation</keyword>
<dbReference type="SMART" id="SM00347">
    <property type="entry name" value="HTH_MARR"/>
    <property type="match status" value="1"/>
</dbReference>
<dbReference type="PROSITE" id="PS50995">
    <property type="entry name" value="HTH_MARR_2"/>
    <property type="match status" value="1"/>
</dbReference>
<keyword evidence="6" id="KW-1185">Reference proteome</keyword>
<proteinExistence type="predicted"/>
<sequence length="154" mass="16366">MATPPPTVLDRVLAIGQLLQLDMERSFAGTGLTTSRTHLLWVLHHAGPSTQRDLAAALEVSPRNVTGLVDALESTGYVSREPHPSDRRATLVTLTGIGRGAMERMADQHADLSRALVAGLAPDHADALLRGLEHVEGVLARLIAEASPEVTEAT</sequence>
<protein>
    <submittedName>
        <fullName evidence="5">MarR family transcriptional regulator</fullName>
    </submittedName>
</protein>
<dbReference type="PROSITE" id="PS01117">
    <property type="entry name" value="HTH_MARR_1"/>
    <property type="match status" value="1"/>
</dbReference>
<evidence type="ECO:0000256" key="2">
    <source>
        <dbReference type="ARBA" id="ARBA00023125"/>
    </source>
</evidence>
<comment type="caution">
    <text evidence="5">The sequence shown here is derived from an EMBL/GenBank/DDBJ whole genome shotgun (WGS) entry which is preliminary data.</text>
</comment>
<evidence type="ECO:0000259" key="4">
    <source>
        <dbReference type="PROSITE" id="PS50995"/>
    </source>
</evidence>
<reference evidence="6" key="1">
    <citation type="journal article" date="2019" name="Int. J. Syst. Evol. Microbiol.">
        <title>The Global Catalogue of Microorganisms (GCM) 10K type strain sequencing project: providing services to taxonomists for standard genome sequencing and annotation.</title>
        <authorList>
            <consortium name="The Broad Institute Genomics Platform"/>
            <consortium name="The Broad Institute Genome Sequencing Center for Infectious Disease"/>
            <person name="Wu L."/>
            <person name="Ma J."/>
        </authorList>
    </citation>
    <scope>NUCLEOTIDE SEQUENCE [LARGE SCALE GENOMIC DNA]</scope>
    <source>
        <strain evidence="6">JCM 14919</strain>
    </source>
</reference>
<dbReference type="PRINTS" id="PR00598">
    <property type="entry name" value="HTHMARR"/>
</dbReference>
<dbReference type="Gene3D" id="1.10.10.10">
    <property type="entry name" value="Winged helix-like DNA-binding domain superfamily/Winged helix DNA-binding domain"/>
    <property type="match status" value="1"/>
</dbReference>
<dbReference type="SUPFAM" id="SSF46785">
    <property type="entry name" value="Winged helix' DNA-binding domain"/>
    <property type="match status" value="1"/>
</dbReference>
<accession>A0ABP5MYU0</accession>